<dbReference type="Gene3D" id="3.40.630.30">
    <property type="match status" value="1"/>
</dbReference>
<feature type="domain" description="N-acetyltransferase" evidence="10">
    <location>
        <begin position="690"/>
        <end position="754"/>
    </location>
</feature>
<dbReference type="Pfam" id="PF01027">
    <property type="entry name" value="Bax1-I"/>
    <property type="match status" value="1"/>
</dbReference>
<feature type="domain" description="Intermembrane lipid transfer protein VPS13-like C-terminal" evidence="11">
    <location>
        <begin position="344"/>
        <end position="371"/>
    </location>
</feature>
<name>A0A2A3EJJ2_APICC</name>
<evidence type="ECO:0000259" key="10">
    <source>
        <dbReference type="Pfam" id="PF14542"/>
    </source>
</evidence>
<reference evidence="12 13" key="1">
    <citation type="submission" date="2014-07" db="EMBL/GenBank/DDBJ databases">
        <title>Genomic and transcriptomic analysis on Apis cerana provide comprehensive insights into honey bee biology.</title>
        <authorList>
            <person name="Diao Q."/>
            <person name="Sun L."/>
            <person name="Zheng H."/>
            <person name="Zheng H."/>
            <person name="Xu S."/>
            <person name="Wang S."/>
            <person name="Zeng Z."/>
            <person name="Hu F."/>
            <person name="Su S."/>
            <person name="Wu J."/>
        </authorList>
    </citation>
    <scope>NUCLEOTIDE SEQUENCE [LARGE SCALE GENOMIC DNA]</scope>
    <source>
        <tissue evidence="12">Pupae without intestine</tissue>
    </source>
</reference>
<evidence type="ECO:0000256" key="6">
    <source>
        <dbReference type="ARBA" id="ARBA00022989"/>
    </source>
</evidence>
<keyword evidence="6 9" id="KW-1133">Transmembrane helix</keyword>
<feature type="transmembrane region" description="Helical" evidence="9">
    <location>
        <begin position="571"/>
        <end position="591"/>
    </location>
</feature>
<evidence type="ECO:0000256" key="7">
    <source>
        <dbReference type="ARBA" id="ARBA00023136"/>
    </source>
</evidence>
<evidence type="ECO:0000256" key="8">
    <source>
        <dbReference type="ARBA" id="ARBA00031876"/>
    </source>
</evidence>
<keyword evidence="7 9" id="KW-0472">Membrane</keyword>
<feature type="transmembrane region" description="Helical" evidence="9">
    <location>
        <begin position="546"/>
        <end position="565"/>
    </location>
</feature>
<evidence type="ECO:0000259" key="11">
    <source>
        <dbReference type="Pfam" id="PF25037"/>
    </source>
</evidence>
<feature type="transmembrane region" description="Helical" evidence="9">
    <location>
        <begin position="483"/>
        <end position="503"/>
    </location>
</feature>
<feature type="transmembrane region" description="Helical" evidence="9">
    <location>
        <begin position="678"/>
        <end position="697"/>
    </location>
</feature>
<comment type="similarity">
    <text evidence="2">Belongs to the NATD1 family.</text>
</comment>
<dbReference type="InterPro" id="IPR016181">
    <property type="entry name" value="Acyl_CoA_acyltransferase"/>
</dbReference>
<evidence type="ECO:0000313" key="13">
    <source>
        <dbReference type="Proteomes" id="UP000242457"/>
    </source>
</evidence>
<feature type="transmembrane region" description="Helical" evidence="9">
    <location>
        <begin position="603"/>
        <end position="624"/>
    </location>
</feature>
<dbReference type="InterPro" id="IPR006214">
    <property type="entry name" value="Bax_inhibitor_1-related"/>
</dbReference>
<evidence type="ECO:0000256" key="5">
    <source>
        <dbReference type="ARBA" id="ARBA00022692"/>
    </source>
</evidence>
<proteinExistence type="inferred from homology"/>
<keyword evidence="5 9" id="KW-0812">Transmembrane</keyword>
<dbReference type="SUPFAM" id="SSF55729">
    <property type="entry name" value="Acyl-CoA N-acyltransferases (Nat)"/>
    <property type="match status" value="1"/>
</dbReference>
<protein>
    <recommendedName>
        <fullName evidence="4">Protein NATD1</fullName>
    </recommendedName>
    <alternativeName>
        <fullName evidence="8">N-acetyltransferase domain-containing protein 1</fullName>
    </alternativeName>
</protein>
<dbReference type="InterPro" id="IPR026847">
    <property type="entry name" value="VPS13"/>
</dbReference>
<dbReference type="AlphaFoldDB" id="A0A2A3EJJ2"/>
<dbReference type="Pfam" id="PF25037">
    <property type="entry name" value="VPS13_C"/>
    <property type="match status" value="1"/>
</dbReference>
<dbReference type="PANTHER" id="PTHR16166">
    <property type="entry name" value="VACUOLAR PROTEIN SORTING-ASSOCIATED PROTEIN VPS13"/>
    <property type="match status" value="1"/>
</dbReference>
<dbReference type="GO" id="GO:0016020">
    <property type="term" value="C:membrane"/>
    <property type="evidence" value="ECO:0007669"/>
    <property type="project" value="UniProtKB-SubCell"/>
</dbReference>
<dbReference type="CDD" id="cd10428">
    <property type="entry name" value="LFG_like"/>
    <property type="match status" value="1"/>
</dbReference>
<evidence type="ECO:0000313" key="12">
    <source>
        <dbReference type="EMBL" id="PBC31870.1"/>
    </source>
</evidence>
<gene>
    <name evidence="12" type="ORF">APICC_09799</name>
</gene>
<dbReference type="Proteomes" id="UP000242457">
    <property type="component" value="Unassembled WGS sequence"/>
</dbReference>
<evidence type="ECO:0000256" key="4">
    <source>
        <dbReference type="ARBA" id="ARBA00020243"/>
    </source>
</evidence>
<accession>A0A2A3EJJ2</accession>
<dbReference type="GO" id="GO:0045053">
    <property type="term" value="P:protein retention in Golgi apparatus"/>
    <property type="evidence" value="ECO:0007669"/>
    <property type="project" value="TreeGrafter"/>
</dbReference>
<dbReference type="PANTHER" id="PTHR16166:SF93">
    <property type="entry name" value="INTERMEMBRANE LIPID TRANSFER PROTEIN VPS13"/>
    <property type="match status" value="1"/>
</dbReference>
<evidence type="ECO:0000256" key="3">
    <source>
        <dbReference type="ARBA" id="ARBA00006545"/>
    </source>
</evidence>
<sequence length="794" mass="90247">MIKRLLVHSNVQQFRYFKVLIQEFHVKVDIVFINAIMGLLETNEMNDVEENKLFKLDVKLVDEPLMYHVRLITTAEQKNFFDLLHFSPLKIHISFSMTGGNSGPSAMPHVLNVLLQGIGVTLTDIHDIVFKLAYFEREYIFMTHKQLIHEATLHYVGQAIKQAYVLVLGLDVIGNPYGLVVGTMKGIEDLFYEPFHGAIQGPGEFAEGLILGVRSMVGHTVGGMAGAVSKITGAMGKGIAALTFDKDYQRKRQEQLNIQPATLQEGLARSGKGLVMGVFDGVTGVVMKPISGAKEEGVEGFFKGFGKGMVGLVTRPTAGVIDFASGSFDAVKRATELNEEVKKVRPCRFLQPDNLVRPYVREHAEGHKILNVHWTHTWQEISELPKLVDKGVQIFIKDTSKKKKLGLFGNADQSKIILISDYNIRQGPYITTVTDEMVAQRERENEQLYRAWREQQRRRDIEDDEYMGDFKEDTVRRTFIRKVFCILTLQLLFTSGVIAIFLFVDSARKFMIIHWYLWIVAMICFAISFCAISFFEGARRSPPFNYLWLCVLTIAMSYLAAFVSAFYEIEIILMALGMTTLITLGISLIATFTKFDLTMRTGILFIIGLAAIVSIFVLIITLMFTYIRLLHILISIIGMALLSTYLFFDIQTIMGGRRIELNPDEVIFATAQIYVDIVLLYQYILMFMARAVLHYVSEGKVLDMQMINVPHRYTGRGLARLLTETAFTYVILNNYYMYLTCEYMQKYYLAIKNPDLEEYVVGPPHILEGPDSKSLDPNIIYELPDPEDFLIYSS</sequence>
<organism evidence="12 13">
    <name type="scientific">Apis cerana cerana</name>
    <name type="common">Oriental honeybee</name>
    <dbReference type="NCBI Taxonomy" id="94128"/>
    <lineage>
        <taxon>Eukaryota</taxon>
        <taxon>Metazoa</taxon>
        <taxon>Ecdysozoa</taxon>
        <taxon>Arthropoda</taxon>
        <taxon>Hexapoda</taxon>
        <taxon>Insecta</taxon>
        <taxon>Pterygota</taxon>
        <taxon>Neoptera</taxon>
        <taxon>Endopterygota</taxon>
        <taxon>Hymenoptera</taxon>
        <taxon>Apocrita</taxon>
        <taxon>Aculeata</taxon>
        <taxon>Apoidea</taxon>
        <taxon>Anthophila</taxon>
        <taxon>Apidae</taxon>
        <taxon>Apis</taxon>
    </lineage>
</organism>
<dbReference type="EMBL" id="KZ288226">
    <property type="protein sequence ID" value="PBC31870.1"/>
    <property type="molecule type" value="Genomic_DNA"/>
</dbReference>
<comment type="subcellular location">
    <subcellularLocation>
        <location evidence="1">Membrane</location>
        <topology evidence="1">Multi-pass membrane protein</topology>
    </subcellularLocation>
</comment>
<evidence type="ECO:0000256" key="2">
    <source>
        <dbReference type="ARBA" id="ARBA00006233"/>
    </source>
</evidence>
<feature type="transmembrane region" description="Helical" evidence="9">
    <location>
        <begin position="717"/>
        <end position="736"/>
    </location>
</feature>
<dbReference type="InterPro" id="IPR056748">
    <property type="entry name" value="VPS13-like_C"/>
</dbReference>
<dbReference type="OrthoDB" id="7933078at2759"/>
<comment type="similarity">
    <text evidence="3">Belongs to the VPS13 family.</text>
</comment>
<evidence type="ECO:0000256" key="1">
    <source>
        <dbReference type="ARBA" id="ARBA00004141"/>
    </source>
</evidence>
<feature type="transmembrane region" description="Helical" evidence="9">
    <location>
        <begin position="630"/>
        <end position="648"/>
    </location>
</feature>
<dbReference type="GO" id="GO:0006623">
    <property type="term" value="P:protein targeting to vacuole"/>
    <property type="evidence" value="ECO:0007669"/>
    <property type="project" value="TreeGrafter"/>
</dbReference>
<dbReference type="Pfam" id="PF14542">
    <property type="entry name" value="Acetyltransf_CG"/>
    <property type="match status" value="1"/>
</dbReference>
<evidence type="ECO:0000256" key="9">
    <source>
        <dbReference type="SAM" id="Phobius"/>
    </source>
</evidence>
<keyword evidence="13" id="KW-1185">Reference proteome</keyword>
<dbReference type="InterPro" id="IPR031165">
    <property type="entry name" value="GNAT_YJDJ"/>
</dbReference>
<feature type="transmembrane region" description="Helical" evidence="9">
    <location>
        <begin position="515"/>
        <end position="534"/>
    </location>
</feature>
<dbReference type="STRING" id="94128.A0A2A3EJJ2"/>